<dbReference type="GO" id="GO:0042626">
    <property type="term" value="F:ATPase-coupled transmembrane transporter activity"/>
    <property type="evidence" value="ECO:0007669"/>
    <property type="project" value="TreeGrafter"/>
</dbReference>
<dbReference type="SUPFAM" id="SSF52540">
    <property type="entry name" value="P-loop containing nucleoside triphosphate hydrolases"/>
    <property type="match status" value="1"/>
</dbReference>
<dbReference type="Gene3D" id="3.40.50.300">
    <property type="entry name" value="P-loop containing nucleotide triphosphate hydrolases"/>
    <property type="match status" value="1"/>
</dbReference>
<evidence type="ECO:0000256" key="2">
    <source>
        <dbReference type="ARBA" id="ARBA00022840"/>
    </source>
</evidence>
<dbReference type="InterPro" id="IPR050173">
    <property type="entry name" value="ABC_transporter_C-like"/>
</dbReference>
<comment type="caution">
    <text evidence="3">The sequence shown here is derived from an EMBL/GenBank/DDBJ whole genome shotgun (WGS) entry which is preliminary data.</text>
</comment>
<dbReference type="EMBL" id="JBBPFD010000017">
    <property type="protein sequence ID" value="KAK7891753.1"/>
    <property type="molecule type" value="Genomic_DNA"/>
</dbReference>
<evidence type="ECO:0000313" key="3">
    <source>
        <dbReference type="EMBL" id="KAK7891753.1"/>
    </source>
</evidence>
<protein>
    <submittedName>
        <fullName evidence="3">Uncharacterized protein</fullName>
    </submittedName>
</protein>
<name>A0AAW0NA39_9GOBI</name>
<dbReference type="GO" id="GO:0016324">
    <property type="term" value="C:apical plasma membrane"/>
    <property type="evidence" value="ECO:0007669"/>
    <property type="project" value="TreeGrafter"/>
</dbReference>
<accession>A0AAW0NA39</accession>
<dbReference type="AlphaFoldDB" id="A0AAW0NA39"/>
<dbReference type="GO" id="GO:1902476">
    <property type="term" value="P:chloride transmembrane transport"/>
    <property type="evidence" value="ECO:0007669"/>
    <property type="project" value="TreeGrafter"/>
</dbReference>
<dbReference type="PANTHER" id="PTHR24223">
    <property type="entry name" value="ATP-BINDING CASSETTE SUB-FAMILY C"/>
    <property type="match status" value="1"/>
</dbReference>
<dbReference type="GO" id="GO:0005829">
    <property type="term" value="C:cytosol"/>
    <property type="evidence" value="ECO:0007669"/>
    <property type="project" value="TreeGrafter"/>
</dbReference>
<reference evidence="4" key="1">
    <citation type="submission" date="2024-04" db="EMBL/GenBank/DDBJ databases">
        <title>Salinicola lusitanus LLJ914,a marine bacterium isolated from the Okinawa Trough.</title>
        <authorList>
            <person name="Li J."/>
        </authorList>
    </citation>
    <scope>NUCLEOTIDE SEQUENCE [LARGE SCALE GENOMIC DNA]</scope>
</reference>
<dbReference type="InterPro" id="IPR027417">
    <property type="entry name" value="P-loop_NTPase"/>
</dbReference>
<dbReference type="PANTHER" id="PTHR24223:SF19">
    <property type="entry name" value="CYSTIC FIBROSIS TRANSMEMBRANE CONDUCTANCE REGULATOR"/>
    <property type="match status" value="1"/>
</dbReference>
<evidence type="ECO:0000256" key="1">
    <source>
        <dbReference type="ARBA" id="ARBA00022741"/>
    </source>
</evidence>
<evidence type="ECO:0000313" key="4">
    <source>
        <dbReference type="Proteomes" id="UP001460270"/>
    </source>
</evidence>
<proteinExistence type="predicted"/>
<gene>
    <name evidence="3" type="ORF">WMY93_023716</name>
</gene>
<dbReference type="Proteomes" id="UP001460270">
    <property type="component" value="Unassembled WGS sequence"/>
</dbReference>
<dbReference type="GO" id="GO:0005524">
    <property type="term" value="F:ATP binding"/>
    <property type="evidence" value="ECO:0007669"/>
    <property type="project" value="UniProtKB-KW"/>
</dbReference>
<keyword evidence="1" id="KW-0547">Nucleotide-binding</keyword>
<sequence length="158" mass="18443">MGRGDRELFERIQQENKSRPAHSDPGLFFTNLYVTPVLRNISLYLEKGQMLAVAGSTGLGRPEQRKWKTEFVADDDPRELVPSEGKIRHSGRISFSPQTSWIMPGTIRDNILFGLTYDEYRYTSVIKACQLEEGWVLPRERGERERGEREREREKREI</sequence>
<dbReference type="GO" id="GO:0015701">
    <property type="term" value="P:bicarbonate transport"/>
    <property type="evidence" value="ECO:0007669"/>
    <property type="project" value="TreeGrafter"/>
</dbReference>
<keyword evidence="4" id="KW-1185">Reference proteome</keyword>
<organism evidence="3 4">
    <name type="scientific">Mugilogobius chulae</name>
    <name type="common">yellowstripe goby</name>
    <dbReference type="NCBI Taxonomy" id="88201"/>
    <lineage>
        <taxon>Eukaryota</taxon>
        <taxon>Metazoa</taxon>
        <taxon>Chordata</taxon>
        <taxon>Craniata</taxon>
        <taxon>Vertebrata</taxon>
        <taxon>Euteleostomi</taxon>
        <taxon>Actinopterygii</taxon>
        <taxon>Neopterygii</taxon>
        <taxon>Teleostei</taxon>
        <taxon>Neoteleostei</taxon>
        <taxon>Acanthomorphata</taxon>
        <taxon>Gobiaria</taxon>
        <taxon>Gobiiformes</taxon>
        <taxon>Gobioidei</taxon>
        <taxon>Gobiidae</taxon>
        <taxon>Gobionellinae</taxon>
        <taxon>Mugilogobius</taxon>
    </lineage>
</organism>
<keyword evidence="2" id="KW-0067">ATP-binding</keyword>